<dbReference type="OMA" id="RMKYPSG"/>
<evidence type="ECO:0000313" key="6">
    <source>
        <dbReference type="Proteomes" id="UP000472267"/>
    </source>
</evidence>
<feature type="coiled-coil region" evidence="1">
    <location>
        <begin position="20"/>
        <end position="131"/>
    </location>
</feature>
<evidence type="ECO:0000259" key="4">
    <source>
        <dbReference type="Pfam" id="PF10490"/>
    </source>
</evidence>
<reference evidence="5" key="1">
    <citation type="submission" date="2019-06" db="EMBL/GenBank/DDBJ databases">
        <authorList>
            <consortium name="Wellcome Sanger Institute Data Sharing"/>
        </authorList>
    </citation>
    <scope>NUCLEOTIDE SEQUENCE [LARGE SCALE GENOMIC DNA]</scope>
</reference>
<dbReference type="InterPro" id="IPR018463">
    <property type="entry name" value="Centromere_CenpF_N"/>
</dbReference>
<evidence type="ECO:0000313" key="5">
    <source>
        <dbReference type="Ensembl" id="ENSSFAP00005017213.1"/>
    </source>
</evidence>
<dbReference type="GO" id="GO:0000278">
    <property type="term" value="P:mitotic cell cycle"/>
    <property type="evidence" value="ECO:0007669"/>
    <property type="project" value="TreeGrafter"/>
</dbReference>
<feature type="compositionally biased region" description="Basic and acidic residues" evidence="2">
    <location>
        <begin position="1009"/>
        <end position="1029"/>
    </location>
</feature>
<feature type="region of interest" description="Disordered" evidence="2">
    <location>
        <begin position="1327"/>
        <end position="1505"/>
    </location>
</feature>
<proteinExistence type="predicted"/>
<feature type="compositionally biased region" description="Basic and acidic residues" evidence="2">
    <location>
        <begin position="1405"/>
        <end position="1414"/>
    </location>
</feature>
<feature type="region of interest" description="Disordered" evidence="2">
    <location>
        <begin position="1130"/>
        <end position="1204"/>
    </location>
</feature>
<feature type="compositionally biased region" description="Polar residues" evidence="2">
    <location>
        <begin position="1037"/>
        <end position="1050"/>
    </location>
</feature>
<feature type="compositionally biased region" description="Polar residues" evidence="2">
    <location>
        <begin position="1424"/>
        <end position="1435"/>
    </location>
</feature>
<feature type="compositionally biased region" description="Polar residues" evidence="2">
    <location>
        <begin position="228"/>
        <end position="242"/>
    </location>
</feature>
<dbReference type="GO" id="GO:0010389">
    <property type="term" value="P:regulation of G2/M transition of mitotic cell cycle"/>
    <property type="evidence" value="ECO:0007669"/>
    <property type="project" value="TreeGrafter"/>
</dbReference>
<dbReference type="GO" id="GO:0000775">
    <property type="term" value="C:chromosome, centromeric region"/>
    <property type="evidence" value="ECO:0007669"/>
    <property type="project" value="InterPro"/>
</dbReference>
<feature type="compositionally biased region" description="Polar residues" evidence="2">
    <location>
        <begin position="136"/>
        <end position="151"/>
    </location>
</feature>
<feature type="compositionally biased region" description="Polar residues" evidence="2">
    <location>
        <begin position="631"/>
        <end position="644"/>
    </location>
</feature>
<evidence type="ECO:0000256" key="2">
    <source>
        <dbReference type="SAM" id="MobiDB-lite"/>
    </source>
</evidence>
<feature type="region of interest" description="Disordered" evidence="2">
    <location>
        <begin position="732"/>
        <end position="754"/>
    </location>
</feature>
<protein>
    <submittedName>
        <fullName evidence="5">Centromere protein F-like</fullName>
    </submittedName>
</protein>
<dbReference type="OrthoDB" id="10255522at2759"/>
<feature type="compositionally biased region" description="Polar residues" evidence="2">
    <location>
        <begin position="1356"/>
        <end position="1366"/>
    </location>
</feature>
<dbReference type="Pfam" id="PF10481">
    <property type="entry name" value="CENP-F_N"/>
    <property type="match status" value="1"/>
</dbReference>
<feature type="region of interest" description="Disordered" evidence="2">
    <location>
        <begin position="500"/>
        <end position="659"/>
    </location>
</feature>
<dbReference type="InParanoid" id="A0A672GEE6"/>
<evidence type="ECO:0000259" key="3">
    <source>
        <dbReference type="Pfam" id="PF10481"/>
    </source>
</evidence>
<dbReference type="PANTHER" id="PTHR18874">
    <property type="entry name" value="CMF/LEK/CENP CELL DIVISION-RELATED"/>
    <property type="match status" value="1"/>
</dbReference>
<feature type="region of interest" description="Disordered" evidence="2">
    <location>
        <begin position="673"/>
        <end position="719"/>
    </location>
</feature>
<keyword evidence="6" id="KW-1185">Reference proteome</keyword>
<feature type="region of interest" description="Disordered" evidence="2">
    <location>
        <begin position="427"/>
        <end position="451"/>
    </location>
</feature>
<feature type="region of interest" description="Disordered" evidence="2">
    <location>
        <begin position="992"/>
        <end position="1101"/>
    </location>
</feature>
<feature type="region of interest" description="Disordered" evidence="2">
    <location>
        <begin position="1264"/>
        <end position="1296"/>
    </location>
</feature>
<feature type="compositionally biased region" description="Polar residues" evidence="2">
    <location>
        <begin position="336"/>
        <end position="349"/>
    </location>
</feature>
<dbReference type="PANTHER" id="PTHR18874:SF10">
    <property type="entry name" value="CENTROMERE PROTEIN F"/>
    <property type="match status" value="1"/>
</dbReference>
<dbReference type="GO" id="GO:0051310">
    <property type="term" value="P:metaphase chromosome alignment"/>
    <property type="evidence" value="ECO:0007669"/>
    <property type="project" value="TreeGrafter"/>
</dbReference>
<feature type="compositionally biased region" description="Basic and acidic residues" evidence="2">
    <location>
        <begin position="314"/>
        <end position="335"/>
    </location>
</feature>
<dbReference type="Ensembl" id="ENSSFAT00005017880.1">
    <property type="protein sequence ID" value="ENSSFAP00005017213.1"/>
    <property type="gene ID" value="ENSSFAG00005009107.1"/>
</dbReference>
<dbReference type="InterPro" id="IPR018302">
    <property type="entry name" value="CenpF/LEK1_Rb-prot-bd"/>
</dbReference>
<feature type="compositionally biased region" description="Basic and acidic residues" evidence="2">
    <location>
        <begin position="673"/>
        <end position="684"/>
    </location>
</feature>
<feature type="compositionally biased region" description="Basic and acidic residues" evidence="2">
    <location>
        <begin position="582"/>
        <end position="599"/>
    </location>
</feature>
<dbReference type="Pfam" id="PF10490">
    <property type="entry name" value="CENP-F_C_Rb_bdg"/>
    <property type="match status" value="1"/>
</dbReference>
<feature type="coiled-coil region" evidence="1">
    <location>
        <begin position="1206"/>
        <end position="1233"/>
    </location>
</feature>
<feature type="compositionally biased region" description="Basic and acidic residues" evidence="2">
    <location>
        <begin position="154"/>
        <end position="167"/>
    </location>
</feature>
<feature type="compositionally biased region" description="Polar residues" evidence="2">
    <location>
        <begin position="1278"/>
        <end position="1287"/>
    </location>
</feature>
<reference evidence="5" key="2">
    <citation type="submission" date="2025-08" db="UniProtKB">
        <authorList>
            <consortium name="Ensembl"/>
        </authorList>
    </citation>
    <scope>IDENTIFICATION</scope>
</reference>
<feature type="compositionally biased region" description="Basic and acidic residues" evidence="2">
    <location>
        <begin position="559"/>
        <end position="571"/>
    </location>
</feature>
<organism evidence="5 6">
    <name type="scientific">Salarias fasciatus</name>
    <name type="common">Jewelled blenny</name>
    <name type="synonym">Blennius fasciatus</name>
    <dbReference type="NCBI Taxonomy" id="181472"/>
    <lineage>
        <taxon>Eukaryota</taxon>
        <taxon>Metazoa</taxon>
        <taxon>Chordata</taxon>
        <taxon>Craniata</taxon>
        <taxon>Vertebrata</taxon>
        <taxon>Euteleostomi</taxon>
        <taxon>Actinopterygii</taxon>
        <taxon>Neopterygii</taxon>
        <taxon>Teleostei</taxon>
        <taxon>Neoteleostei</taxon>
        <taxon>Acanthomorphata</taxon>
        <taxon>Ovalentaria</taxon>
        <taxon>Blenniimorphae</taxon>
        <taxon>Blenniiformes</taxon>
        <taxon>Blennioidei</taxon>
        <taxon>Blenniidae</taxon>
        <taxon>Salariinae</taxon>
        <taxon>Salarias</taxon>
    </lineage>
</organism>
<feature type="compositionally biased region" description="Basic and acidic residues" evidence="2">
    <location>
        <begin position="698"/>
        <end position="719"/>
    </location>
</feature>
<dbReference type="GO" id="GO:0000922">
    <property type="term" value="C:spindle pole"/>
    <property type="evidence" value="ECO:0007669"/>
    <property type="project" value="TreeGrafter"/>
</dbReference>
<accession>A0A672GEE6</accession>
<feature type="coiled-coil region" evidence="1">
    <location>
        <begin position="457"/>
        <end position="491"/>
    </location>
</feature>
<feature type="compositionally biased region" description="Basic and acidic residues" evidence="2">
    <location>
        <begin position="646"/>
        <end position="659"/>
    </location>
</feature>
<feature type="compositionally biased region" description="Basic and acidic residues" evidence="2">
    <location>
        <begin position="1051"/>
        <end position="1061"/>
    </location>
</feature>
<dbReference type="InterPro" id="IPR043513">
    <property type="entry name" value="Cenp-F"/>
</dbReference>
<reference evidence="5" key="3">
    <citation type="submission" date="2025-09" db="UniProtKB">
        <authorList>
            <consortium name="Ensembl"/>
        </authorList>
    </citation>
    <scope>IDENTIFICATION</scope>
</reference>
<feature type="region of interest" description="Disordered" evidence="2">
    <location>
        <begin position="136"/>
        <end position="251"/>
    </location>
</feature>
<feature type="region of interest" description="Disordered" evidence="2">
    <location>
        <begin position="272"/>
        <end position="380"/>
    </location>
</feature>
<feature type="compositionally biased region" description="Acidic residues" evidence="2">
    <location>
        <begin position="1466"/>
        <end position="1476"/>
    </location>
</feature>
<gene>
    <name evidence="5" type="primary">si:dkeyp-115e12.6</name>
</gene>
<dbReference type="GO" id="GO:0005634">
    <property type="term" value="C:nucleus"/>
    <property type="evidence" value="ECO:0007669"/>
    <property type="project" value="TreeGrafter"/>
</dbReference>
<feature type="coiled-coil region" evidence="1">
    <location>
        <begin position="900"/>
        <end position="948"/>
    </location>
</feature>
<feature type="compositionally biased region" description="Basic and acidic residues" evidence="2">
    <location>
        <begin position="350"/>
        <end position="379"/>
    </location>
</feature>
<dbReference type="GO" id="GO:0008017">
    <property type="term" value="F:microtubule binding"/>
    <property type="evidence" value="ECO:0007669"/>
    <property type="project" value="InterPro"/>
</dbReference>
<name>A0A672GEE6_SALFA</name>
<sequence>MSWAEEDWTVGLTGRVLQKVKELQVHHERLSRENKQKQLQLDNIHISLEKQTAKYEEVRVELQSVQRELQGVQEEAKAAVTSKGRLTQEVQTKQAQVCSLEGQLDAARTLNNKLTQDIKRLEAELEKLQNSSRLADTPLFSTPCWSKTSPWEHSGSRQEGQRDEAPARAHSRRLQFSDDASPSLPRQQHHSTPHRHPSDQSDVFSTPSAAFPWEREDSKPAARRRVPPSSQTPPHDVTNQELSEPEDCGKNSRLEADKLCGRISALEEELSGKTRALKSIQNEQMQSKKELAAKELSLQRARDELSAAQTRIAQDSDRASAAEHRLKQLQEELKCQRQNAESSRLQQQQRTKELEKQHQRDLTELQRERQSLERQHQQEVNKLNQELQHARTQHNALQAQADKLSLQKQALEKDLSSVKEKLKWTEGQLAESQKKETQTQAKLTEAVREAEGVAVSLEQSRKRERALEEEGRRLAEERADALRLVKDLQEQKLVSAAPIQPAPFSPVSQGFLPQSSFSPPARTQTKRPAVARAEHRRVEEEEEEVTDGRRTEVTASYPSDREPGEGIDSEHITALSLSNPECVEKAGRRGKSNEEESKSTGETATCGISDAAGTLSNTSVDGAMKTEPVPRSSTPPASETSVPSQDLKKENAMLRSELQDVREELQRRLEDLEAQRRAETEARTRLKQLSRKQASQAVEKEEKHKEWKAQLESERAETERLRKTIAALEAEMKRERDRNAREEEEEERNKEQEDRVCEMTELNIQLKNQLADLKTQLAVEREERKQEKEREKMQTEDLGIKEDLSLKVSELTAELEKLKCRLKEESQEEEKLSAPDRPLTYLSLHDDELNSNKVCSDNKTLPSPEQHLALCQSANQRNMLVSQSTAQIIQEEQNVIDPEYVQGERDASDLSKEVEHLKRESTKEAERANRYQVKLEALQSQVTRQTLQLTTAFEKQSQHIAGLLAELQEKEMILLSQGEELLRCKSELEALRTDGEKPEEGMVEVVEDEGNKEGSDDKMGQIPDLKSKQELAGPLSPHTTKSAPSDTSNSPKDDSLPKIETSDSETPTADGFMEDVAQQPRGHPDSNQTVAAEDQSSKIGGTADTVTELLALQRENQLLKQRIEGFVLSSNQEDRAERSQNTGNAALSSLMEDKTHNVVNDVLPDGQEMPRQSVNRRDEEGRELEVKIGKTSRAEEDQEEASQTHVNLLQHQVEALQLKIRTLSEEMQQQAEELALWRLSSQPAPAFDADEQQDGEEQISAVRLTHQQQADEPDRSRTQTQNQTPAPASQRRQENVTVIREDDVLLSCTSNKIQGRMLFSRLQNSILPEPKTLQPSKKHNEDTTNVDQESEKENQEFNVFQQSGVSPAQCKTRRDTEVVQMSEKTVQQHAAKDDHRVSGASLTKPDCHVGKPEAKPNPSRETNEINTTGRSSGTDARTDARSVGVQTDDGLSRRGAPAVCVTTQTEPEEDDGEESADSPPGSPATPPGRDEPDADPLFAGSFPIPADPARLAERIRRSRTQLSAAFDDTEYEPYGLPEVVMKGFADIPTGPSCPYIVRRGLLGTTVVPASQKDSAKEEETD</sequence>
<feature type="domain" description="Kinetochore protein Cenp-F/LEK1 Rb protein-binding" evidence="4">
    <location>
        <begin position="1527"/>
        <end position="1560"/>
    </location>
</feature>
<feature type="compositionally biased region" description="Polar residues" evidence="2">
    <location>
        <begin position="506"/>
        <end position="523"/>
    </location>
</feature>
<dbReference type="GO" id="GO:0070840">
    <property type="term" value="F:dynein complex binding"/>
    <property type="evidence" value="ECO:0007669"/>
    <property type="project" value="TreeGrafter"/>
</dbReference>
<evidence type="ECO:0000256" key="1">
    <source>
        <dbReference type="SAM" id="Coils"/>
    </source>
</evidence>
<feature type="compositionally biased region" description="Basic and acidic residues" evidence="2">
    <location>
        <begin position="1175"/>
        <end position="1195"/>
    </location>
</feature>
<dbReference type="Proteomes" id="UP000472267">
    <property type="component" value="Chromosome 2"/>
</dbReference>
<feature type="domain" description="Centromere protein Cenp-F N-terminal" evidence="3">
    <location>
        <begin position="1"/>
        <end position="162"/>
    </location>
</feature>
<keyword evidence="1" id="KW-0175">Coiled coil</keyword>